<dbReference type="AlphaFoldDB" id="A0A7C8JX95"/>
<gene>
    <name evidence="1" type="ORF">EYR41_007483</name>
</gene>
<name>A0A7C8JX95_ORBOL</name>
<sequence>MRYVYAPLMIMLLPPSAMVHAGKAQQTEPIEEISREGFDSRKYSNDLSETFVSKLPTVQLSNAPLTNYIPVIILVYLSIQSILFHPDRKCGSARGIPDRKDGIVSRLPKASETLKYGSPGPPSATEAKKRRVDCADGKIRGRTAIAFLRMPS</sequence>
<reference evidence="1 2" key="1">
    <citation type="submission" date="2019-03" db="EMBL/GenBank/DDBJ databases">
        <title>Nematode-trapping fungi genome.</title>
        <authorList>
            <person name="Vidal-Diez De Ulzurrun G."/>
        </authorList>
    </citation>
    <scope>NUCLEOTIDE SEQUENCE [LARGE SCALE GENOMIC DNA]</scope>
    <source>
        <strain evidence="1 2">TWF154</strain>
    </source>
</reference>
<evidence type="ECO:0000313" key="2">
    <source>
        <dbReference type="Proteomes" id="UP000297595"/>
    </source>
</evidence>
<organism evidence="1 2">
    <name type="scientific">Orbilia oligospora</name>
    <name type="common">Nematode-trapping fungus</name>
    <name type="synonym">Arthrobotrys oligospora</name>
    <dbReference type="NCBI Taxonomy" id="2813651"/>
    <lineage>
        <taxon>Eukaryota</taxon>
        <taxon>Fungi</taxon>
        <taxon>Dikarya</taxon>
        <taxon>Ascomycota</taxon>
        <taxon>Pezizomycotina</taxon>
        <taxon>Orbiliomycetes</taxon>
        <taxon>Orbiliales</taxon>
        <taxon>Orbiliaceae</taxon>
        <taxon>Orbilia</taxon>
    </lineage>
</organism>
<evidence type="ECO:0000313" key="1">
    <source>
        <dbReference type="EMBL" id="TGJ68430.1"/>
    </source>
</evidence>
<protein>
    <submittedName>
        <fullName evidence="1">Uncharacterized protein</fullName>
    </submittedName>
</protein>
<dbReference type="Proteomes" id="UP000297595">
    <property type="component" value="Unassembled WGS sequence"/>
</dbReference>
<dbReference type="EMBL" id="SOZJ01000004">
    <property type="protein sequence ID" value="TGJ68430.1"/>
    <property type="molecule type" value="Genomic_DNA"/>
</dbReference>
<comment type="caution">
    <text evidence="1">The sequence shown here is derived from an EMBL/GenBank/DDBJ whole genome shotgun (WGS) entry which is preliminary data.</text>
</comment>
<proteinExistence type="predicted"/>
<accession>A0A7C8JX95</accession>